<evidence type="ECO:0000313" key="1">
    <source>
        <dbReference type="EMBL" id="PJZ05359.1"/>
    </source>
</evidence>
<dbReference type="OrthoDB" id="6614539at2"/>
<dbReference type="AlphaFoldDB" id="A0A2M9WCV0"/>
<name>A0A2M9WCV0_9GAMM</name>
<reference evidence="1 2" key="1">
    <citation type="submission" date="2017-11" db="EMBL/GenBank/DDBJ databases">
        <title>The genome sequence of Pantoea rodasii DSM 26611.</title>
        <authorList>
            <person name="Gao J."/>
            <person name="Mao X."/>
            <person name="Sun J."/>
        </authorList>
    </citation>
    <scope>NUCLEOTIDE SEQUENCE [LARGE SCALE GENOMIC DNA]</scope>
    <source>
        <strain evidence="1 2">DSM 26611</strain>
    </source>
</reference>
<accession>A0A2M9WCV0</accession>
<evidence type="ECO:0000313" key="2">
    <source>
        <dbReference type="Proteomes" id="UP000232062"/>
    </source>
</evidence>
<proteinExistence type="predicted"/>
<sequence>MTTKLTNEQIYSQVFIQKIAEHQDHFGMPGSKTDLQLMPLSDYRDMSQRDAFFYVDHNGFLRHQFSGEVMASSKQQLDILIDQLKAKRQFLEDAMDCAKE</sequence>
<dbReference type="RefSeq" id="WP_100701866.1">
    <property type="nucleotide sequence ID" value="NZ_MLFP01000034.1"/>
</dbReference>
<comment type="caution">
    <text evidence="1">The sequence shown here is derived from an EMBL/GenBank/DDBJ whole genome shotgun (WGS) entry which is preliminary data.</text>
</comment>
<protein>
    <submittedName>
        <fullName evidence="1">Uncharacterized protein</fullName>
    </submittedName>
</protein>
<organism evidence="1 2">
    <name type="scientific">Pantoea rodasii</name>
    <dbReference type="NCBI Taxonomy" id="1076549"/>
    <lineage>
        <taxon>Bacteria</taxon>
        <taxon>Pseudomonadati</taxon>
        <taxon>Pseudomonadota</taxon>
        <taxon>Gammaproteobacteria</taxon>
        <taxon>Enterobacterales</taxon>
        <taxon>Erwiniaceae</taxon>
        <taxon>Pantoea</taxon>
    </lineage>
</organism>
<gene>
    <name evidence="1" type="ORF">PRCB_11765</name>
</gene>
<keyword evidence="2" id="KW-1185">Reference proteome</keyword>
<dbReference type="EMBL" id="PIQI01000017">
    <property type="protein sequence ID" value="PJZ05359.1"/>
    <property type="molecule type" value="Genomic_DNA"/>
</dbReference>
<dbReference type="Proteomes" id="UP000232062">
    <property type="component" value="Unassembled WGS sequence"/>
</dbReference>